<keyword evidence="5 6" id="KW-0472">Membrane</keyword>
<evidence type="ECO:0000313" key="8">
    <source>
        <dbReference type="WBParaSite" id="PSAMB.scaffold3048size19898.g20162.t1"/>
    </source>
</evidence>
<evidence type="ECO:0000256" key="2">
    <source>
        <dbReference type="ARBA" id="ARBA00005731"/>
    </source>
</evidence>
<comment type="subcellular location">
    <subcellularLocation>
        <location evidence="1">Membrane</location>
        <topology evidence="1">Multi-pass membrane protein</topology>
    </subcellularLocation>
</comment>
<name>A0A914W3E1_9BILA</name>
<evidence type="ECO:0000256" key="1">
    <source>
        <dbReference type="ARBA" id="ARBA00004141"/>
    </source>
</evidence>
<protein>
    <submittedName>
        <fullName evidence="8">Transmembrane protein 144</fullName>
    </submittedName>
</protein>
<dbReference type="Proteomes" id="UP000887566">
    <property type="component" value="Unplaced"/>
</dbReference>
<dbReference type="GO" id="GO:0015144">
    <property type="term" value="F:carbohydrate transmembrane transporter activity"/>
    <property type="evidence" value="ECO:0007669"/>
    <property type="project" value="InterPro"/>
</dbReference>
<keyword evidence="4 6" id="KW-1133">Transmembrane helix</keyword>
<proteinExistence type="inferred from homology"/>
<dbReference type="PANTHER" id="PTHR16119:SF18">
    <property type="entry name" value="TRANSMEMBRANE PROTEIN 144 HOMOLOG"/>
    <property type="match status" value="1"/>
</dbReference>
<feature type="transmembrane region" description="Helical" evidence="6">
    <location>
        <begin position="187"/>
        <end position="204"/>
    </location>
</feature>
<organism evidence="7 8">
    <name type="scientific">Plectus sambesii</name>
    <dbReference type="NCBI Taxonomy" id="2011161"/>
    <lineage>
        <taxon>Eukaryota</taxon>
        <taxon>Metazoa</taxon>
        <taxon>Ecdysozoa</taxon>
        <taxon>Nematoda</taxon>
        <taxon>Chromadorea</taxon>
        <taxon>Plectida</taxon>
        <taxon>Plectina</taxon>
        <taxon>Plectoidea</taxon>
        <taxon>Plectidae</taxon>
        <taxon>Plectus</taxon>
    </lineage>
</organism>
<keyword evidence="3 6" id="KW-0812">Transmembrane</keyword>
<feature type="transmembrane region" description="Helical" evidence="6">
    <location>
        <begin position="35"/>
        <end position="54"/>
    </location>
</feature>
<feature type="transmembrane region" description="Helical" evidence="6">
    <location>
        <begin position="6"/>
        <end position="23"/>
    </location>
</feature>
<dbReference type="AlphaFoldDB" id="A0A914W3E1"/>
<feature type="transmembrane region" description="Helical" evidence="6">
    <location>
        <begin position="316"/>
        <end position="334"/>
    </location>
</feature>
<dbReference type="GO" id="GO:0016020">
    <property type="term" value="C:membrane"/>
    <property type="evidence" value="ECO:0007669"/>
    <property type="project" value="UniProtKB-SubCell"/>
</dbReference>
<dbReference type="WBParaSite" id="PSAMB.scaffold3048size19898.g20162.t1">
    <property type="protein sequence ID" value="PSAMB.scaffold3048size19898.g20162.t1"/>
    <property type="gene ID" value="PSAMB.scaffold3048size19898.g20162"/>
</dbReference>
<feature type="transmembrane region" description="Helical" evidence="6">
    <location>
        <begin position="256"/>
        <end position="277"/>
    </location>
</feature>
<keyword evidence="7" id="KW-1185">Reference proteome</keyword>
<reference evidence="8" key="1">
    <citation type="submission" date="2022-11" db="UniProtKB">
        <authorList>
            <consortium name="WormBaseParasite"/>
        </authorList>
    </citation>
    <scope>IDENTIFICATION</scope>
</reference>
<sequence length="336" mass="36365">MSDTIIGLGCCLFSGLLFGSMFTTIKKCDLRDGIFVQWVQSAAIFVCGFIINFIRSQPRFEPLAALGGFIFATGNLAPIPLISQFGVGLTILLCGSVQIIVGWATARFGLFGLKEQIPSDPVLNYIGVGMTLLSGVMFILVKNETTPSSNDGKMDTNYSSDNSPPLSLKATHKKHGMVARIFQSKPFFLLLAVFAGALFGQLLTPVVYAQDNVQGSSQEGLDYVFSHFCGIFAGSTLYFIIYCAIKKNRPYISPELVLPSVVCGTMWALGMTAWFISNKILSQAISFPIVTRIPGIIGTCWDVFYYKSIKGKKNLTLLSVAVGIALIGVILVGISK</sequence>
<evidence type="ECO:0000313" key="7">
    <source>
        <dbReference type="Proteomes" id="UP000887566"/>
    </source>
</evidence>
<feature type="transmembrane region" description="Helical" evidence="6">
    <location>
        <begin position="283"/>
        <end position="304"/>
    </location>
</feature>
<feature type="transmembrane region" description="Helical" evidence="6">
    <location>
        <begin position="60"/>
        <end position="82"/>
    </location>
</feature>
<evidence type="ECO:0000256" key="6">
    <source>
        <dbReference type="SAM" id="Phobius"/>
    </source>
</evidence>
<evidence type="ECO:0000256" key="4">
    <source>
        <dbReference type="ARBA" id="ARBA00022989"/>
    </source>
</evidence>
<dbReference type="InterPro" id="IPR012435">
    <property type="entry name" value="TMEM144"/>
</dbReference>
<dbReference type="Pfam" id="PF07857">
    <property type="entry name" value="TMEM144"/>
    <property type="match status" value="1"/>
</dbReference>
<comment type="similarity">
    <text evidence="2">Belongs to the TMEM144 family.</text>
</comment>
<accession>A0A914W3E1</accession>
<feature type="transmembrane region" description="Helical" evidence="6">
    <location>
        <begin position="122"/>
        <end position="141"/>
    </location>
</feature>
<feature type="transmembrane region" description="Helical" evidence="6">
    <location>
        <begin position="89"/>
        <end position="110"/>
    </location>
</feature>
<dbReference type="InterPro" id="IPR010651">
    <property type="entry name" value="Sugar_transport"/>
</dbReference>
<evidence type="ECO:0000256" key="5">
    <source>
        <dbReference type="ARBA" id="ARBA00023136"/>
    </source>
</evidence>
<evidence type="ECO:0000256" key="3">
    <source>
        <dbReference type="ARBA" id="ARBA00022692"/>
    </source>
</evidence>
<dbReference type="PANTHER" id="PTHR16119">
    <property type="entry name" value="TRANSMEMBRANE PROTEIN 144"/>
    <property type="match status" value="1"/>
</dbReference>
<feature type="transmembrane region" description="Helical" evidence="6">
    <location>
        <begin position="224"/>
        <end position="244"/>
    </location>
</feature>